<protein>
    <submittedName>
        <fullName evidence="2">Craniofacial development protein 2-like</fullName>
    </submittedName>
</protein>
<dbReference type="OrthoDB" id="418748at2759"/>
<dbReference type="InterPro" id="IPR005135">
    <property type="entry name" value="Endo/exonuclease/phosphatase"/>
</dbReference>
<name>A0A1S3ZVL6_TOBAC</name>
<dbReference type="SUPFAM" id="SSF56219">
    <property type="entry name" value="DNase I-like"/>
    <property type="match status" value="1"/>
</dbReference>
<dbReference type="AlphaFoldDB" id="A0A1S3ZVL6"/>
<dbReference type="InterPro" id="IPR036691">
    <property type="entry name" value="Endo/exonu/phosph_ase_sf"/>
</dbReference>
<dbReference type="Gene3D" id="3.60.10.10">
    <property type="entry name" value="Endonuclease/exonuclease/phosphatase"/>
    <property type="match status" value="1"/>
</dbReference>
<dbReference type="GO" id="GO:0003824">
    <property type="term" value="F:catalytic activity"/>
    <property type="evidence" value="ECO:0007669"/>
    <property type="project" value="InterPro"/>
</dbReference>
<dbReference type="PANTHER" id="PTHR23227:SF67">
    <property type="entry name" value="CRANIOFACIAL DEVELOPMENT PROTEIN 2-LIKE"/>
    <property type="match status" value="1"/>
</dbReference>
<dbReference type="Pfam" id="PF03372">
    <property type="entry name" value="Exo_endo_phos"/>
    <property type="match status" value="1"/>
</dbReference>
<reference evidence="2" key="1">
    <citation type="submission" date="2025-08" db="UniProtKB">
        <authorList>
            <consortium name="RefSeq"/>
        </authorList>
    </citation>
    <scope>IDENTIFICATION</scope>
</reference>
<feature type="domain" description="Endonuclease/exonuclease/phosphatase" evidence="1">
    <location>
        <begin position="29"/>
        <end position="155"/>
    </location>
</feature>
<dbReference type="PaxDb" id="4097-A0A1S3ZVL6"/>
<gene>
    <name evidence="2" type="primary">LOC107790945</name>
</gene>
<accession>A0A1S3ZVL6</accession>
<dbReference type="RefSeq" id="XP_016468407.1">
    <property type="nucleotide sequence ID" value="XM_016612921.1"/>
</dbReference>
<evidence type="ECO:0000259" key="1">
    <source>
        <dbReference type="Pfam" id="PF03372"/>
    </source>
</evidence>
<dbReference type="InterPro" id="IPR027124">
    <property type="entry name" value="Swc5/CFDP1/2"/>
</dbReference>
<dbReference type="PANTHER" id="PTHR23227">
    <property type="entry name" value="BUCENTAUR RELATED"/>
    <property type="match status" value="1"/>
</dbReference>
<evidence type="ECO:0000313" key="2">
    <source>
        <dbReference type="RefSeq" id="XP_016468407.1"/>
    </source>
</evidence>
<dbReference type="KEGG" id="nta:107790945"/>
<sequence>MGGERGKGNKGAYRLRIGSWKIRILTSKSIELARILLKRKVNIACVQETRWVGSRPRDANGYKLWYYRVLKCKNGVGILVDRDLRESVVEVKLVNDRLMTIKLVVGECTLNVVSAYAQQVGLDEDVKTHFWEGLDEIVHNIPLAERLFIGGDFNGHIGSFVGGYSEVHDSFGFGEQNRGGVSLLDFAKAFELVIANSSFPKREENLVTFQSTVAKTQIDYLLLRR</sequence>
<organism evidence="2">
    <name type="scientific">Nicotiana tabacum</name>
    <name type="common">Common tobacco</name>
    <dbReference type="NCBI Taxonomy" id="4097"/>
    <lineage>
        <taxon>Eukaryota</taxon>
        <taxon>Viridiplantae</taxon>
        <taxon>Streptophyta</taxon>
        <taxon>Embryophyta</taxon>
        <taxon>Tracheophyta</taxon>
        <taxon>Spermatophyta</taxon>
        <taxon>Magnoliopsida</taxon>
        <taxon>eudicotyledons</taxon>
        <taxon>Gunneridae</taxon>
        <taxon>Pentapetalae</taxon>
        <taxon>asterids</taxon>
        <taxon>lamiids</taxon>
        <taxon>Solanales</taxon>
        <taxon>Solanaceae</taxon>
        <taxon>Nicotianoideae</taxon>
        <taxon>Nicotianeae</taxon>
        <taxon>Nicotiana</taxon>
    </lineage>
</organism>
<proteinExistence type="predicted"/>
<dbReference type="STRING" id="4097.A0A1S3ZVL6"/>